<accession>A0A4P2QZI9</accession>
<gene>
    <name evidence="2" type="ORF">SOCE836_082310</name>
</gene>
<evidence type="ECO:0000313" key="3">
    <source>
        <dbReference type="Proteomes" id="UP000295497"/>
    </source>
</evidence>
<dbReference type="EMBL" id="CP012672">
    <property type="protein sequence ID" value="AUX36027.1"/>
    <property type="molecule type" value="Genomic_DNA"/>
</dbReference>
<dbReference type="AlphaFoldDB" id="A0A4P2QZI9"/>
<feature type="region of interest" description="Disordered" evidence="1">
    <location>
        <begin position="1"/>
        <end position="24"/>
    </location>
</feature>
<organism evidence="2 3">
    <name type="scientific">Sorangium cellulosum</name>
    <name type="common">Polyangium cellulosum</name>
    <dbReference type="NCBI Taxonomy" id="56"/>
    <lineage>
        <taxon>Bacteria</taxon>
        <taxon>Pseudomonadati</taxon>
        <taxon>Myxococcota</taxon>
        <taxon>Polyangia</taxon>
        <taxon>Polyangiales</taxon>
        <taxon>Polyangiaceae</taxon>
        <taxon>Sorangium</taxon>
    </lineage>
</organism>
<protein>
    <submittedName>
        <fullName evidence="2">Uncharacterized protein</fullName>
    </submittedName>
</protein>
<reference evidence="2 3" key="1">
    <citation type="submission" date="2015-09" db="EMBL/GenBank/DDBJ databases">
        <title>Sorangium comparison.</title>
        <authorList>
            <person name="Zaburannyi N."/>
            <person name="Bunk B."/>
            <person name="Overmann J."/>
            <person name="Mueller R."/>
        </authorList>
    </citation>
    <scope>NUCLEOTIDE SEQUENCE [LARGE SCALE GENOMIC DNA]</scope>
    <source>
        <strain evidence="2 3">So ce836</strain>
    </source>
</reference>
<proteinExistence type="predicted"/>
<sequence>MQHPHFDVEASGNAEYEHTHTTQDGCEIKAMAF</sequence>
<dbReference type="Proteomes" id="UP000295497">
    <property type="component" value="Chromosome"/>
</dbReference>
<evidence type="ECO:0000313" key="2">
    <source>
        <dbReference type="EMBL" id="AUX36027.1"/>
    </source>
</evidence>
<evidence type="ECO:0000256" key="1">
    <source>
        <dbReference type="SAM" id="MobiDB-lite"/>
    </source>
</evidence>
<name>A0A4P2QZI9_SORCE</name>